<gene>
    <name evidence="2" type="ordered locus">Krad_4215</name>
</gene>
<evidence type="ECO:0000313" key="3">
    <source>
        <dbReference type="Proteomes" id="UP000001116"/>
    </source>
</evidence>
<feature type="transmembrane region" description="Helical" evidence="1">
    <location>
        <begin position="88"/>
        <end position="110"/>
    </location>
</feature>
<dbReference type="EMBL" id="CP000750">
    <property type="protein sequence ID" value="ABS05678.1"/>
    <property type="molecule type" value="Genomic_DNA"/>
</dbReference>
<evidence type="ECO:0000313" key="2">
    <source>
        <dbReference type="EMBL" id="ABS05678.1"/>
    </source>
</evidence>
<reference evidence="3" key="1">
    <citation type="journal article" date="2008" name="PLoS ONE">
        <title>Survival in nuclear waste, extreme resistance, and potential applications gleaned from the genome sequence of Kineococcus radiotolerans SRS30216.</title>
        <authorList>
            <person name="Bagwell C.E."/>
            <person name="Bhat S."/>
            <person name="Hawkins G.M."/>
            <person name="Smith B.W."/>
            <person name="Biswas T."/>
            <person name="Hoover T.R."/>
            <person name="Saunders E."/>
            <person name="Han C.S."/>
            <person name="Tsodikov O.V."/>
            <person name="Shimkets L.J."/>
        </authorList>
    </citation>
    <scope>NUCLEOTIDE SEQUENCE [LARGE SCALE GENOMIC DNA]</scope>
    <source>
        <strain evidence="3">ATCC BAA-149 / DSM 14245 / SRS30216</strain>
    </source>
</reference>
<keyword evidence="3" id="KW-1185">Reference proteome</keyword>
<dbReference type="HOGENOM" id="CLU_1675559_0_0_11"/>
<accession>A6WFT9</accession>
<dbReference type="Pfam" id="PF08592">
    <property type="entry name" value="Anthrone_oxy"/>
    <property type="match status" value="1"/>
</dbReference>
<dbReference type="AlphaFoldDB" id="A6WFT9"/>
<dbReference type="Proteomes" id="UP000001116">
    <property type="component" value="Chromosome"/>
</dbReference>
<organism evidence="2 3">
    <name type="scientific">Kineococcus radiotolerans (strain ATCC BAA-149 / DSM 14245 / SRS30216)</name>
    <dbReference type="NCBI Taxonomy" id="266940"/>
    <lineage>
        <taxon>Bacteria</taxon>
        <taxon>Bacillati</taxon>
        <taxon>Actinomycetota</taxon>
        <taxon>Actinomycetes</taxon>
        <taxon>Kineosporiales</taxon>
        <taxon>Kineosporiaceae</taxon>
        <taxon>Kineococcus</taxon>
    </lineage>
</organism>
<keyword evidence="1" id="KW-0812">Transmembrane</keyword>
<evidence type="ECO:0000256" key="1">
    <source>
        <dbReference type="SAM" id="Phobius"/>
    </source>
</evidence>
<sequence length="157" mass="16886">MRQDRGVNLPSTAALSRVHDACTAALALAIVPEPFGRRRRAMGFDDYVHHQQRADAVMRRLAPALSVAAMATGAAAAVARVRPDPAGAAWRAGSVAAVAGAIVLTVRVHVPINERLRTWRPGQEAPGWREARARWERAHVLRRGLVVVAAAAVARSR</sequence>
<feature type="transmembrane region" description="Helical" evidence="1">
    <location>
        <begin position="61"/>
        <end position="82"/>
    </location>
</feature>
<dbReference type="KEGG" id="kra:Krad_4215"/>
<name>A6WFT9_KINRD</name>
<evidence type="ECO:0008006" key="4">
    <source>
        <dbReference type="Google" id="ProtNLM"/>
    </source>
</evidence>
<proteinExistence type="predicted"/>
<protein>
    <recommendedName>
        <fullName evidence="4">Integral membrane protein</fullName>
    </recommendedName>
</protein>
<dbReference type="InterPro" id="IPR013901">
    <property type="entry name" value="Anthrone_oxy"/>
</dbReference>
<keyword evidence="1" id="KW-0472">Membrane</keyword>
<keyword evidence="1" id="KW-1133">Transmembrane helix</keyword>